<evidence type="ECO:0008006" key="2">
    <source>
        <dbReference type="Google" id="ProtNLM"/>
    </source>
</evidence>
<dbReference type="AlphaFoldDB" id="A0A7C4RWJ3"/>
<name>A0A7C4RWJ3_9BACT</name>
<accession>A0A7C4RWJ3</accession>
<evidence type="ECO:0000313" key="1">
    <source>
        <dbReference type="EMBL" id="HGU40715.1"/>
    </source>
</evidence>
<protein>
    <recommendedName>
        <fullName evidence="2">DUF5723 domain-containing protein</fullName>
    </recommendedName>
</protein>
<dbReference type="EMBL" id="DSZY01000028">
    <property type="protein sequence ID" value="HGU40715.1"/>
    <property type="molecule type" value="Genomic_DNA"/>
</dbReference>
<sequence length="407" mass="44456">MIRCKQNFVLLFAFLFMFGISIVLASPITYYGFDGNPLLLREDGTGLLRFSLIFDAGLFQNLLTLSNLNALLNEEVVKINKETMSAALGNGISLIVPVGAAIYGNLRISQFNLVPYVALEGGLSVRLPKELSELLFGDTLVETNLEKTMTNSSIGDLKLSAGFNAIFENFLVGLNFFVPLLYSYSEGTYVKVKYHSSAEPSSASLELSTRLSYLSAIDLRNFQETPIERLINLNNAGLNLTLGYGTNRFGIVLKDLTVKPATAGYGFTTGVDVKFEYSATGVELNTTGDTRVIDPVFFQTTGVAISDVPKLSAYYKEDGFFSWGVNGTLALDGRWSVGTYAGLDLSIIKPYYKLSIQNGFFAHTLGLDLNLMLFIMNLSFTLTADSLIPAENSTPGFKLSMDFAAGF</sequence>
<comment type="caution">
    <text evidence="1">The sequence shown here is derived from an EMBL/GenBank/DDBJ whole genome shotgun (WGS) entry which is preliminary data.</text>
</comment>
<gene>
    <name evidence="1" type="ORF">ENT77_05910</name>
</gene>
<organism evidence="1">
    <name type="scientific">Fervidobacterium thailandense</name>
    <dbReference type="NCBI Taxonomy" id="1008305"/>
    <lineage>
        <taxon>Bacteria</taxon>
        <taxon>Thermotogati</taxon>
        <taxon>Thermotogota</taxon>
        <taxon>Thermotogae</taxon>
        <taxon>Thermotogales</taxon>
        <taxon>Fervidobacteriaceae</taxon>
        <taxon>Fervidobacterium</taxon>
    </lineage>
</organism>
<proteinExistence type="predicted"/>
<reference evidence="1" key="1">
    <citation type="journal article" date="2020" name="mSystems">
        <title>Genome- and Community-Level Interaction Insights into Carbon Utilization and Element Cycling Functions of Hydrothermarchaeota in Hydrothermal Sediment.</title>
        <authorList>
            <person name="Zhou Z."/>
            <person name="Liu Y."/>
            <person name="Xu W."/>
            <person name="Pan J."/>
            <person name="Luo Z.H."/>
            <person name="Li M."/>
        </authorList>
    </citation>
    <scope>NUCLEOTIDE SEQUENCE [LARGE SCALE GENOMIC DNA]</scope>
    <source>
        <strain evidence="1">SpSt-609</strain>
    </source>
</reference>